<dbReference type="Proteomes" id="UP001153269">
    <property type="component" value="Unassembled WGS sequence"/>
</dbReference>
<name>A0A9N7V175_PLEPL</name>
<evidence type="ECO:0000256" key="1">
    <source>
        <dbReference type="SAM" id="MobiDB-lite"/>
    </source>
</evidence>
<evidence type="ECO:0000313" key="4">
    <source>
        <dbReference type="Proteomes" id="UP001153269"/>
    </source>
</evidence>
<gene>
    <name evidence="3" type="ORF">PLEPLA_LOCUS28885</name>
</gene>
<evidence type="ECO:0008006" key="5">
    <source>
        <dbReference type="Google" id="ProtNLM"/>
    </source>
</evidence>
<reference evidence="3" key="1">
    <citation type="submission" date="2020-03" db="EMBL/GenBank/DDBJ databases">
        <authorList>
            <person name="Weist P."/>
        </authorList>
    </citation>
    <scope>NUCLEOTIDE SEQUENCE</scope>
</reference>
<accession>A0A9N7V175</accession>
<evidence type="ECO:0000313" key="3">
    <source>
        <dbReference type="EMBL" id="CAB1441100.1"/>
    </source>
</evidence>
<comment type="caution">
    <text evidence="3">The sequence shown here is derived from an EMBL/GenBank/DDBJ whole genome shotgun (WGS) entry which is preliminary data.</text>
</comment>
<proteinExistence type="predicted"/>
<dbReference type="EMBL" id="CADEAL010002561">
    <property type="protein sequence ID" value="CAB1441100.1"/>
    <property type="molecule type" value="Genomic_DNA"/>
</dbReference>
<evidence type="ECO:0000256" key="2">
    <source>
        <dbReference type="SAM" id="SignalP"/>
    </source>
</evidence>
<dbReference type="AlphaFoldDB" id="A0A9N7V175"/>
<feature type="signal peptide" evidence="2">
    <location>
        <begin position="1"/>
        <end position="19"/>
    </location>
</feature>
<keyword evidence="2" id="KW-0732">Signal</keyword>
<organism evidence="3 4">
    <name type="scientific">Pleuronectes platessa</name>
    <name type="common">European plaice</name>
    <dbReference type="NCBI Taxonomy" id="8262"/>
    <lineage>
        <taxon>Eukaryota</taxon>
        <taxon>Metazoa</taxon>
        <taxon>Chordata</taxon>
        <taxon>Craniata</taxon>
        <taxon>Vertebrata</taxon>
        <taxon>Euteleostomi</taxon>
        <taxon>Actinopterygii</taxon>
        <taxon>Neopterygii</taxon>
        <taxon>Teleostei</taxon>
        <taxon>Neoteleostei</taxon>
        <taxon>Acanthomorphata</taxon>
        <taxon>Carangaria</taxon>
        <taxon>Pleuronectiformes</taxon>
        <taxon>Pleuronectoidei</taxon>
        <taxon>Pleuronectidae</taxon>
        <taxon>Pleuronectes</taxon>
    </lineage>
</organism>
<sequence>MRRMRRLFILFIIIITEMAQMIIGSPDQHSPLDLVLFPRLRHHNTPLTILRCVPRSSSRSQSVSVLTARRQMEPPSLSHGDSSGQRHEGPRVEVSSERVHGGAVRCLEGETGLAVRCLEGETGRAVPAAASLSSDPNQL</sequence>
<feature type="compositionally biased region" description="Low complexity" evidence="1">
    <location>
        <begin position="55"/>
        <end position="65"/>
    </location>
</feature>
<feature type="region of interest" description="Disordered" evidence="1">
    <location>
        <begin position="55"/>
        <end position="97"/>
    </location>
</feature>
<feature type="chain" id="PRO_5040276223" description="Secreted protein" evidence="2">
    <location>
        <begin position="20"/>
        <end position="139"/>
    </location>
</feature>
<keyword evidence="4" id="KW-1185">Reference proteome</keyword>
<protein>
    <recommendedName>
        <fullName evidence="5">Secreted protein</fullName>
    </recommendedName>
</protein>
<feature type="compositionally biased region" description="Basic and acidic residues" evidence="1">
    <location>
        <begin position="84"/>
        <end position="97"/>
    </location>
</feature>